<comment type="caution">
    <text evidence="2">The sequence shown here is derived from an EMBL/GenBank/DDBJ whole genome shotgun (WGS) entry which is preliminary data.</text>
</comment>
<evidence type="ECO:0000256" key="1">
    <source>
        <dbReference type="SAM" id="MobiDB-lite"/>
    </source>
</evidence>
<sequence length="226" mass="24465">MSGDEKLSRPSFEKYEAGRDVTNDRLDYGGATDDSVSATQTLTFECSYVDRSRDAYRVEQGLGTMTIDTAAQPADASAVAKSDARTTGRAKFADENAQQVTVEDAKYVVADDDMTRNEQVEGVPDGGTTYVEAEQAMRAYVESNPGRPGRSGWSASTNSTRRVGEGRRERRRRPLRVPAVGSGGVPTARRRDAGGPDSGPRRAVGVAHPPRRGQGRLARGDRLARR</sequence>
<gene>
    <name evidence="2" type="ORF">ACFQJ6_15305</name>
</gene>
<accession>A0ABD5WQA8</accession>
<dbReference type="AlphaFoldDB" id="A0ABD5WQA8"/>
<proteinExistence type="predicted"/>
<organism evidence="2 3">
    <name type="scientific">Halorussus caseinilyticus</name>
    <dbReference type="NCBI Taxonomy" id="3034025"/>
    <lineage>
        <taxon>Archaea</taxon>
        <taxon>Methanobacteriati</taxon>
        <taxon>Methanobacteriota</taxon>
        <taxon>Stenosarchaea group</taxon>
        <taxon>Halobacteria</taxon>
        <taxon>Halobacteriales</taxon>
        <taxon>Haladaptataceae</taxon>
        <taxon>Halorussus</taxon>
    </lineage>
</organism>
<feature type="region of interest" description="Disordered" evidence="1">
    <location>
        <begin position="141"/>
        <end position="226"/>
    </location>
</feature>
<name>A0ABD5WQA8_9EURY</name>
<feature type="compositionally biased region" description="Basic and acidic residues" evidence="1">
    <location>
        <begin position="1"/>
        <end position="27"/>
    </location>
</feature>
<dbReference type="EMBL" id="JBHSZH010000005">
    <property type="protein sequence ID" value="MFC7081263.1"/>
    <property type="molecule type" value="Genomic_DNA"/>
</dbReference>
<evidence type="ECO:0008006" key="4">
    <source>
        <dbReference type="Google" id="ProtNLM"/>
    </source>
</evidence>
<dbReference type="RefSeq" id="WP_382209988.1">
    <property type="nucleotide sequence ID" value="NZ_JBHSZH010000005.1"/>
</dbReference>
<feature type="region of interest" description="Disordered" evidence="1">
    <location>
        <begin position="1"/>
        <end position="34"/>
    </location>
</feature>
<keyword evidence="3" id="KW-1185">Reference proteome</keyword>
<dbReference type="Proteomes" id="UP001596407">
    <property type="component" value="Unassembled WGS sequence"/>
</dbReference>
<protein>
    <recommendedName>
        <fullName evidence="4">Organic solvent tolerance-like N-terminal domain-containing protein</fullName>
    </recommendedName>
</protein>
<evidence type="ECO:0000313" key="3">
    <source>
        <dbReference type="Proteomes" id="UP001596407"/>
    </source>
</evidence>
<evidence type="ECO:0000313" key="2">
    <source>
        <dbReference type="EMBL" id="MFC7081263.1"/>
    </source>
</evidence>
<reference evidence="2 3" key="1">
    <citation type="journal article" date="2019" name="Int. J. Syst. Evol. Microbiol.">
        <title>The Global Catalogue of Microorganisms (GCM) 10K type strain sequencing project: providing services to taxonomists for standard genome sequencing and annotation.</title>
        <authorList>
            <consortium name="The Broad Institute Genomics Platform"/>
            <consortium name="The Broad Institute Genome Sequencing Center for Infectious Disease"/>
            <person name="Wu L."/>
            <person name="Ma J."/>
        </authorList>
    </citation>
    <scope>NUCLEOTIDE SEQUENCE [LARGE SCALE GENOMIC DNA]</scope>
    <source>
        <strain evidence="2 3">DT72</strain>
    </source>
</reference>